<dbReference type="PIRSF" id="PIRSF005859">
    <property type="entry name" value="PBR"/>
    <property type="match status" value="1"/>
</dbReference>
<keyword evidence="3 6" id="KW-0812">Transmembrane</keyword>
<evidence type="ECO:0000256" key="4">
    <source>
        <dbReference type="ARBA" id="ARBA00022989"/>
    </source>
</evidence>
<feature type="transmembrane region" description="Helical" evidence="6">
    <location>
        <begin position="106"/>
        <end position="126"/>
    </location>
</feature>
<dbReference type="Gene3D" id="1.20.1260.100">
    <property type="entry name" value="TspO/MBR protein"/>
    <property type="match status" value="1"/>
</dbReference>
<evidence type="ECO:0000256" key="6">
    <source>
        <dbReference type="SAM" id="Phobius"/>
    </source>
</evidence>
<dbReference type="InParanoid" id="A0A1Q6DSY5"/>
<dbReference type="InterPro" id="IPR004307">
    <property type="entry name" value="TspO_MBR"/>
</dbReference>
<evidence type="ECO:0000256" key="3">
    <source>
        <dbReference type="ARBA" id="ARBA00022692"/>
    </source>
</evidence>
<protein>
    <submittedName>
        <fullName evidence="7">Tryptophan-rich sensory protein TspO</fullName>
    </submittedName>
</protein>
<dbReference type="EMBL" id="MSDW01000002">
    <property type="protein sequence ID" value="OKY77490.1"/>
    <property type="molecule type" value="Genomic_DNA"/>
</dbReference>
<keyword evidence="5 6" id="KW-0472">Membrane</keyword>
<comment type="similarity">
    <text evidence="2">Belongs to the TspO/BZRP family.</text>
</comment>
<feature type="transmembrane region" description="Helical" evidence="6">
    <location>
        <begin position="47"/>
        <end position="68"/>
    </location>
</feature>
<dbReference type="FunFam" id="1.20.1260.100:FF:000001">
    <property type="entry name" value="translocator protein 2"/>
    <property type="match status" value="1"/>
</dbReference>
<dbReference type="AlphaFoldDB" id="A0A1Q6DSY5"/>
<dbReference type="PANTHER" id="PTHR10057:SF0">
    <property type="entry name" value="TRANSLOCATOR PROTEIN"/>
    <property type="match status" value="1"/>
</dbReference>
<dbReference type="CDD" id="cd15904">
    <property type="entry name" value="TSPO_MBR"/>
    <property type="match status" value="1"/>
</dbReference>
<evidence type="ECO:0000313" key="7">
    <source>
        <dbReference type="EMBL" id="OKY77490.1"/>
    </source>
</evidence>
<comment type="subcellular location">
    <subcellularLocation>
        <location evidence="1">Membrane</location>
        <topology evidence="1">Multi-pass membrane protein</topology>
    </subcellularLocation>
</comment>
<evidence type="ECO:0000313" key="8">
    <source>
        <dbReference type="Proteomes" id="UP000185744"/>
    </source>
</evidence>
<comment type="caution">
    <text evidence="7">The sequence shown here is derived from an EMBL/GenBank/DDBJ whole genome shotgun (WGS) entry which is preliminary data.</text>
</comment>
<keyword evidence="8" id="KW-1185">Reference proteome</keyword>
<feature type="transmembrane region" description="Helical" evidence="6">
    <location>
        <begin position="80"/>
        <end position="100"/>
    </location>
</feature>
<dbReference type="Pfam" id="PF03073">
    <property type="entry name" value="TspO_MBR"/>
    <property type="match status" value="1"/>
</dbReference>
<proteinExistence type="inferred from homology"/>
<sequence length="159" mass="17998">MEYRDYFYLIVFIVGCELVGIIGALVTSDAFVSWYPSLEKPWFTPPGYVFAPVWTLLYALMGIALYIVWKKGWPQKKAKYAVSAFAIQLTLNGIWTPLFFGLRNPLLGLIDIILLWIAILVTIVLFTRISKKAGALLIPYIIWVTIATALNYSIWASIA</sequence>
<dbReference type="PANTHER" id="PTHR10057">
    <property type="entry name" value="PERIPHERAL-TYPE BENZODIAZEPINE RECEPTOR"/>
    <property type="match status" value="1"/>
</dbReference>
<dbReference type="PROSITE" id="PS51257">
    <property type="entry name" value="PROKAR_LIPOPROTEIN"/>
    <property type="match status" value="1"/>
</dbReference>
<name>A0A1Q6DSY5_METT1</name>
<dbReference type="STRING" id="1903181.BTN85_2141"/>
<dbReference type="GO" id="GO:0016020">
    <property type="term" value="C:membrane"/>
    <property type="evidence" value="ECO:0007669"/>
    <property type="project" value="UniProtKB-SubCell"/>
</dbReference>
<accession>A0A1Q6DSY5</accession>
<dbReference type="GO" id="GO:0033013">
    <property type="term" value="P:tetrapyrrole metabolic process"/>
    <property type="evidence" value="ECO:0007669"/>
    <property type="project" value="UniProtKB-ARBA"/>
</dbReference>
<gene>
    <name evidence="7" type="ORF">BTN85_2141</name>
</gene>
<reference evidence="7" key="1">
    <citation type="submission" date="2016-12" db="EMBL/GenBank/DDBJ databases">
        <title>Discovery of methanogenic haloarchaea.</title>
        <authorList>
            <person name="Sorokin D.Y."/>
            <person name="Makarova K.S."/>
            <person name="Abbas B."/>
            <person name="Ferrer M."/>
            <person name="Golyshin P.N."/>
        </authorList>
    </citation>
    <scope>NUCLEOTIDE SEQUENCE [LARGE SCALE GENOMIC DNA]</scope>
    <source>
        <strain evidence="7">HMET1</strain>
    </source>
</reference>
<feature type="transmembrane region" description="Helical" evidence="6">
    <location>
        <begin position="133"/>
        <end position="155"/>
    </location>
</feature>
<evidence type="ECO:0000256" key="5">
    <source>
        <dbReference type="ARBA" id="ARBA00023136"/>
    </source>
</evidence>
<feature type="transmembrane region" description="Helical" evidence="6">
    <location>
        <begin position="7"/>
        <end position="27"/>
    </location>
</feature>
<evidence type="ECO:0000256" key="1">
    <source>
        <dbReference type="ARBA" id="ARBA00004141"/>
    </source>
</evidence>
<organism evidence="7 8">
    <name type="scientific">Methanohalarchaeum thermophilum</name>
    <dbReference type="NCBI Taxonomy" id="1903181"/>
    <lineage>
        <taxon>Archaea</taxon>
        <taxon>Methanobacteriati</taxon>
        <taxon>Methanobacteriota</taxon>
        <taxon>Methanonatronarchaeia</taxon>
        <taxon>Methanonatronarchaeales</taxon>
        <taxon>Methanonatronarchaeaceae</taxon>
        <taxon>Candidatus Methanohalarchaeum</taxon>
    </lineage>
</organism>
<dbReference type="InterPro" id="IPR038330">
    <property type="entry name" value="TspO/MBR-related_sf"/>
</dbReference>
<dbReference type="Proteomes" id="UP000185744">
    <property type="component" value="Unassembled WGS sequence"/>
</dbReference>
<keyword evidence="4 6" id="KW-1133">Transmembrane helix</keyword>
<evidence type="ECO:0000256" key="2">
    <source>
        <dbReference type="ARBA" id="ARBA00007524"/>
    </source>
</evidence>